<protein>
    <submittedName>
        <fullName evidence="10">FAD/FMN-containing dehydrogenase/Fe-S oxidoreductase</fullName>
    </submittedName>
</protein>
<dbReference type="SUPFAM" id="SSF55103">
    <property type="entry name" value="FAD-linked oxidases, C-terminal domain"/>
    <property type="match status" value="1"/>
</dbReference>
<dbReference type="InterPro" id="IPR017896">
    <property type="entry name" value="4Fe4S_Fe-S-bd"/>
</dbReference>
<reference evidence="10 11" key="1">
    <citation type="submission" date="2023-07" db="EMBL/GenBank/DDBJ databases">
        <title>Sequencing the genomes of 1000 actinobacteria strains.</title>
        <authorList>
            <person name="Klenk H.-P."/>
        </authorList>
    </citation>
    <scope>NUCLEOTIDE SEQUENCE [LARGE SCALE GENOMIC DNA]</scope>
    <source>
        <strain evidence="10 11">DSM 19426</strain>
    </source>
</reference>
<gene>
    <name evidence="10" type="ORF">J2S63_002485</name>
</gene>
<dbReference type="InterPro" id="IPR016164">
    <property type="entry name" value="FAD-linked_Oxase-like_C"/>
</dbReference>
<dbReference type="SUPFAM" id="SSF46548">
    <property type="entry name" value="alpha-helical ferredoxin"/>
    <property type="match status" value="1"/>
</dbReference>
<dbReference type="InterPro" id="IPR036318">
    <property type="entry name" value="FAD-bd_PCMH-like_sf"/>
</dbReference>
<name>A0ABU2BWC1_9ACTN</name>
<evidence type="ECO:0000256" key="4">
    <source>
        <dbReference type="ARBA" id="ARBA00022827"/>
    </source>
</evidence>
<dbReference type="EMBL" id="JAVDYG010000001">
    <property type="protein sequence ID" value="MDR7362932.1"/>
    <property type="molecule type" value="Genomic_DNA"/>
</dbReference>
<dbReference type="InterPro" id="IPR016166">
    <property type="entry name" value="FAD-bd_PCMH"/>
</dbReference>
<evidence type="ECO:0000313" key="10">
    <source>
        <dbReference type="EMBL" id="MDR7362932.1"/>
    </source>
</evidence>
<dbReference type="Pfam" id="PF02913">
    <property type="entry name" value="FAD-oxidase_C"/>
    <property type="match status" value="1"/>
</dbReference>
<keyword evidence="11" id="KW-1185">Reference proteome</keyword>
<sequence length="940" mass="99253">MSLAPDPLAGDLVAALRAAGLADVDDSRLARTLYSSDASVYRLEPRVVVRPRHRDEIAATLAVARDLAVPLTARGAGTSIAGNAIGTGIVLDTYRHLNRVLAVDPEAAEAVVEPGAVHATLQRAAMSHGLRFGPDPSTHTRCTIGGMIGNNACGSRALGYGRTSDNVLGLSTLTADGAGVETRAADLAALVDQHLGLVRTEFGRFARQVSGYALEHLLPENGRSLDRFLVGSEGTLALVTEARVRLVRDLPVRVLVVLGYPSLAEGADHVPAILAHRPVACEGIDHRITDVLTTPPDLPGGRAWLMVELTGDDPREVADRAAAVVADSAPQDHRVVEDVAEQAAIWRVREDGAGLAARAVDPPGQPGWEDAAVLPERMGAYLRDFDALLESHGLQGAPYGHIGDGCLHIRVNFDLASAGGRVGYRRFVEEAADLAMGYGGSLSGEHGDGRARSELLTRMYSREALDLMAAVKHALDPGALLNPGVLVDPAPLDADLRLAHVPAHPPRTSLRLVADRGDLVAAVHRCTGVGKCLADGTANGGVMCPSFQATREEKDSTRGRARTLQDAVAGHLPGGLADPAVHEALDLCLACKGCASDCPTGVDMATYKSEVLHQTYSGKGRRRRPRTHYTLGGLPQLLSRVPTPLVRLGLRATPGIAARVGGVDRRRRLPVPAPRPLSSRTHDRAADADVVLWVDTFTNRFSPQVGDAAVQVLEAAGARVRVVADGSQCCGLTLVSAGRLDEARATLGRLVDTLGAHNPEGLPVVVLEPSCLAVLRHDAQHLLEEHRVPDLPPLRTLAEHLADLGWTPPRLDGVQVVAQPHCHQASVIGWQADEALLRATGAELTRVGGCCGLAGDFGMVPEHYDVSVKVFEHDLGPALEQHPEALLWADGFSCRTQAADLRGRTGLHLAEILQRAASSTVGVASAPAGGTDFDPPHGTR</sequence>
<keyword evidence="4" id="KW-0274">FAD</keyword>
<keyword evidence="2" id="KW-0285">Flavoprotein</keyword>
<comment type="cofactor">
    <cofactor evidence="1">
        <name>FAD</name>
        <dbReference type="ChEBI" id="CHEBI:57692"/>
    </cofactor>
</comment>
<evidence type="ECO:0000313" key="11">
    <source>
        <dbReference type="Proteomes" id="UP001183648"/>
    </source>
</evidence>
<keyword evidence="6" id="KW-0408">Iron</keyword>
<evidence type="ECO:0000256" key="1">
    <source>
        <dbReference type="ARBA" id="ARBA00001974"/>
    </source>
</evidence>
<dbReference type="RefSeq" id="WP_310302624.1">
    <property type="nucleotide sequence ID" value="NZ_BAAAPS010000013.1"/>
</dbReference>
<dbReference type="PANTHER" id="PTHR11748">
    <property type="entry name" value="D-LACTATE DEHYDROGENASE"/>
    <property type="match status" value="1"/>
</dbReference>
<dbReference type="Gene3D" id="3.30.465.10">
    <property type="match status" value="1"/>
</dbReference>
<dbReference type="InterPro" id="IPR016171">
    <property type="entry name" value="Vanillyl_alc_oxidase_C-sub2"/>
</dbReference>
<feature type="domain" description="FAD-binding PCMH-type" evidence="9">
    <location>
        <begin position="41"/>
        <end position="249"/>
    </location>
</feature>
<dbReference type="Gene3D" id="3.30.70.2740">
    <property type="match status" value="1"/>
</dbReference>
<evidence type="ECO:0000259" key="9">
    <source>
        <dbReference type="PROSITE" id="PS51387"/>
    </source>
</evidence>
<comment type="caution">
    <text evidence="10">The sequence shown here is derived from an EMBL/GenBank/DDBJ whole genome shotgun (WGS) entry which is preliminary data.</text>
</comment>
<dbReference type="SUPFAM" id="SSF56176">
    <property type="entry name" value="FAD-binding/transporter-associated domain-like"/>
    <property type="match status" value="1"/>
</dbReference>
<dbReference type="Pfam" id="PF13183">
    <property type="entry name" value="Fer4_8"/>
    <property type="match status" value="1"/>
</dbReference>
<dbReference type="Pfam" id="PF01565">
    <property type="entry name" value="FAD_binding_4"/>
    <property type="match status" value="1"/>
</dbReference>
<proteinExistence type="predicted"/>
<keyword evidence="7" id="KW-0411">Iron-sulfur</keyword>
<dbReference type="Proteomes" id="UP001183648">
    <property type="component" value="Unassembled WGS sequence"/>
</dbReference>
<keyword evidence="5" id="KW-0560">Oxidoreductase</keyword>
<evidence type="ECO:0000256" key="6">
    <source>
        <dbReference type="ARBA" id="ARBA00023004"/>
    </source>
</evidence>
<dbReference type="PANTHER" id="PTHR11748:SF119">
    <property type="entry name" value="D-2-HYDROXYGLUTARATE DEHYDROGENASE"/>
    <property type="match status" value="1"/>
</dbReference>
<dbReference type="PROSITE" id="PS51387">
    <property type="entry name" value="FAD_PCMH"/>
    <property type="match status" value="1"/>
</dbReference>
<dbReference type="InterPro" id="IPR017900">
    <property type="entry name" value="4Fe4S_Fe_S_CS"/>
</dbReference>
<dbReference type="PROSITE" id="PS00198">
    <property type="entry name" value="4FE4S_FER_1"/>
    <property type="match status" value="1"/>
</dbReference>
<evidence type="ECO:0000256" key="7">
    <source>
        <dbReference type="ARBA" id="ARBA00023014"/>
    </source>
</evidence>
<evidence type="ECO:0000256" key="5">
    <source>
        <dbReference type="ARBA" id="ARBA00023002"/>
    </source>
</evidence>
<organism evidence="10 11">
    <name type="scientific">Nocardioides marmoribigeumensis</name>
    <dbReference type="NCBI Taxonomy" id="433649"/>
    <lineage>
        <taxon>Bacteria</taxon>
        <taxon>Bacillati</taxon>
        <taxon>Actinomycetota</taxon>
        <taxon>Actinomycetes</taxon>
        <taxon>Propionibacteriales</taxon>
        <taxon>Nocardioidaceae</taxon>
        <taxon>Nocardioides</taxon>
    </lineage>
</organism>
<accession>A0ABU2BWC1</accession>
<dbReference type="InterPro" id="IPR004017">
    <property type="entry name" value="Cys_rich_dom"/>
</dbReference>
<dbReference type="Pfam" id="PF02754">
    <property type="entry name" value="CCG"/>
    <property type="match status" value="1"/>
</dbReference>
<dbReference type="InterPro" id="IPR016169">
    <property type="entry name" value="FAD-bd_PCMH_sub2"/>
</dbReference>
<dbReference type="Gene3D" id="1.10.45.10">
    <property type="entry name" value="Vanillyl-alcohol Oxidase, Chain A, domain 4"/>
    <property type="match status" value="1"/>
</dbReference>
<keyword evidence="3" id="KW-0479">Metal-binding</keyword>
<feature type="domain" description="4Fe-4S ferredoxin-type" evidence="8">
    <location>
        <begin position="577"/>
        <end position="608"/>
    </location>
</feature>
<dbReference type="InterPro" id="IPR006094">
    <property type="entry name" value="Oxid_FAD_bind_N"/>
</dbReference>
<evidence type="ECO:0000259" key="8">
    <source>
        <dbReference type="PROSITE" id="PS51379"/>
    </source>
</evidence>
<dbReference type="InterPro" id="IPR004113">
    <property type="entry name" value="FAD-bd_oxidored_4_C"/>
</dbReference>
<evidence type="ECO:0000256" key="2">
    <source>
        <dbReference type="ARBA" id="ARBA00022630"/>
    </source>
</evidence>
<dbReference type="PROSITE" id="PS51379">
    <property type="entry name" value="4FE4S_FER_2"/>
    <property type="match status" value="1"/>
</dbReference>
<evidence type="ECO:0000256" key="3">
    <source>
        <dbReference type="ARBA" id="ARBA00022723"/>
    </source>
</evidence>